<evidence type="ECO:0000313" key="2">
    <source>
        <dbReference type="Proteomes" id="UP001146469"/>
    </source>
</evidence>
<comment type="caution">
    <text evidence="1">The sequence shown here is derived from an EMBL/GenBank/DDBJ whole genome shotgun (WGS) entry which is preliminary data.</text>
</comment>
<proteinExistence type="predicted"/>
<gene>
    <name evidence="1" type="ORF">L8V00_01550</name>
</gene>
<name>A0A9X3LK78_9CORY</name>
<dbReference type="RefSeq" id="WP_005291698.1">
    <property type="nucleotide sequence ID" value="NZ_JAKMUT010000001.1"/>
</dbReference>
<reference evidence="1" key="1">
    <citation type="submission" date="2022-02" db="EMBL/GenBank/DDBJ databases">
        <title>Corynebacterium sp. from urogenital microbiome.</title>
        <authorList>
            <person name="Cappelli E.A."/>
            <person name="Ribeiro T.G."/>
            <person name="Peixe L."/>
        </authorList>
    </citation>
    <scope>NUCLEOTIDE SEQUENCE</scope>
    <source>
        <strain evidence="1">C8Ua_174</strain>
    </source>
</reference>
<evidence type="ECO:0000313" key="1">
    <source>
        <dbReference type="EMBL" id="MCZ9288899.1"/>
    </source>
</evidence>
<keyword evidence="2" id="KW-1185">Reference proteome</keyword>
<organism evidence="1 2">
    <name type="scientific">Corynebacterium evansiae</name>
    <dbReference type="NCBI Taxonomy" id="2913499"/>
    <lineage>
        <taxon>Bacteria</taxon>
        <taxon>Bacillati</taxon>
        <taxon>Actinomycetota</taxon>
        <taxon>Actinomycetes</taxon>
        <taxon>Mycobacteriales</taxon>
        <taxon>Corynebacteriaceae</taxon>
        <taxon>Corynebacterium</taxon>
    </lineage>
</organism>
<dbReference type="GeneID" id="92739315"/>
<dbReference type="Proteomes" id="UP001146469">
    <property type="component" value="Unassembled WGS sequence"/>
</dbReference>
<dbReference type="EMBL" id="JAKMUT010000001">
    <property type="protein sequence ID" value="MCZ9288899.1"/>
    <property type="molecule type" value="Genomic_DNA"/>
</dbReference>
<protein>
    <submittedName>
        <fullName evidence="1">Uncharacterized protein</fullName>
    </submittedName>
</protein>
<sequence length="56" mass="6130">MPLINGRSHGSGLARIVSTPPPREYLAAQFLGEMPETVPAVLTAELRNRRADQTQD</sequence>
<dbReference type="AlphaFoldDB" id="A0A9X3LK78"/>
<accession>A0A9X3LK78</accession>